<dbReference type="PANTHER" id="PTHR48475:SF2">
    <property type="entry name" value="RIBONUCLEASE H"/>
    <property type="match status" value="1"/>
</dbReference>
<dbReference type="OrthoDB" id="2016337at2759"/>
<reference evidence="6" key="1">
    <citation type="journal article" date="2017" name="Front. Plant Sci.">
        <title>Climate Clever Clovers: New Paradigm to Reduce the Environmental Footprint of Ruminants by Breeding Low Methanogenic Forages Utilizing Haplotype Variation.</title>
        <authorList>
            <person name="Kaur P."/>
            <person name="Appels R."/>
            <person name="Bayer P.E."/>
            <person name="Keeble-Gagnere G."/>
            <person name="Wang J."/>
            <person name="Hirakawa H."/>
            <person name="Shirasawa K."/>
            <person name="Vercoe P."/>
            <person name="Stefanova K."/>
            <person name="Durmic Z."/>
            <person name="Nichols P."/>
            <person name="Revell C."/>
            <person name="Isobe S.N."/>
            <person name="Edwards D."/>
            <person name="Erskine W."/>
        </authorList>
    </citation>
    <scope>NUCLEOTIDE SEQUENCE [LARGE SCALE GENOMIC DNA]</scope>
    <source>
        <strain evidence="6">cv. Daliak</strain>
    </source>
</reference>
<feature type="compositionally biased region" description="Pro residues" evidence="1">
    <location>
        <begin position="43"/>
        <end position="54"/>
    </location>
</feature>
<dbReference type="Pfam" id="PF03732">
    <property type="entry name" value="Retrotrans_gag"/>
    <property type="match status" value="1"/>
</dbReference>
<dbReference type="GO" id="GO:0015074">
    <property type="term" value="P:DNA integration"/>
    <property type="evidence" value="ECO:0007669"/>
    <property type="project" value="InterPro"/>
</dbReference>
<dbReference type="SUPFAM" id="SSF53098">
    <property type="entry name" value="Ribonuclease H-like"/>
    <property type="match status" value="2"/>
</dbReference>
<dbReference type="Pfam" id="PF13456">
    <property type="entry name" value="RVT_3"/>
    <property type="match status" value="1"/>
</dbReference>
<dbReference type="CDD" id="cd01647">
    <property type="entry name" value="RT_LTR"/>
    <property type="match status" value="1"/>
</dbReference>
<feature type="domain" description="Integrase catalytic" evidence="4">
    <location>
        <begin position="1664"/>
        <end position="1826"/>
    </location>
</feature>
<dbReference type="InterPro" id="IPR036397">
    <property type="entry name" value="RNaseH_sf"/>
</dbReference>
<feature type="domain" description="RNase H type-1" evidence="3">
    <location>
        <begin position="1419"/>
        <end position="1548"/>
    </location>
</feature>
<dbReference type="InterPro" id="IPR012337">
    <property type="entry name" value="RNaseH-like_sf"/>
</dbReference>
<dbReference type="Pfam" id="PF00665">
    <property type="entry name" value="rve"/>
    <property type="match status" value="1"/>
</dbReference>
<dbReference type="EMBL" id="DF973461">
    <property type="protein sequence ID" value="GAU31607.1"/>
    <property type="molecule type" value="Genomic_DNA"/>
</dbReference>
<dbReference type="InterPro" id="IPR002156">
    <property type="entry name" value="RNaseH_domain"/>
</dbReference>
<evidence type="ECO:0000259" key="2">
    <source>
        <dbReference type="PROSITE" id="PS50878"/>
    </source>
</evidence>
<dbReference type="PROSITE" id="PS50994">
    <property type="entry name" value="INTEGRASE"/>
    <property type="match status" value="1"/>
</dbReference>
<evidence type="ECO:0000256" key="1">
    <source>
        <dbReference type="SAM" id="MobiDB-lite"/>
    </source>
</evidence>
<proteinExistence type="predicted"/>
<evidence type="ECO:0000313" key="5">
    <source>
        <dbReference type="EMBL" id="GAU31607.1"/>
    </source>
</evidence>
<protein>
    <submittedName>
        <fullName evidence="5">Uncharacterized protein</fullName>
    </submittedName>
</protein>
<name>A0A2Z6NNX0_TRISU</name>
<dbReference type="PROSITE" id="PS50878">
    <property type="entry name" value="RT_POL"/>
    <property type="match status" value="1"/>
</dbReference>
<accession>A0A2Z6NNX0</accession>
<dbReference type="PROSITE" id="PS50879">
    <property type="entry name" value="RNASE_H_1"/>
    <property type="match status" value="1"/>
</dbReference>
<dbReference type="GO" id="GO:0003676">
    <property type="term" value="F:nucleic acid binding"/>
    <property type="evidence" value="ECO:0007669"/>
    <property type="project" value="InterPro"/>
</dbReference>
<dbReference type="Pfam" id="PF00078">
    <property type="entry name" value="RVT_1"/>
    <property type="match status" value="1"/>
</dbReference>
<evidence type="ECO:0000259" key="3">
    <source>
        <dbReference type="PROSITE" id="PS50879"/>
    </source>
</evidence>
<sequence>MAGVNHEFVGENNPPNHQNQSDGVGTAVTPEGSAAHAQATPLDVPPPHQPPQPEDPLVVPQLPQGAPMEVVMTALVNTINRQGQIIREQADNMRGQNELIREQNRRLRAVEDSRTASSISRSVHRQRSPTPENNRSRSRSRSPRPAPRRNVEKPLSPPRDNPQRKNHSPSQRNNHNSPPSNKRSPPRRNNRSPPKNGEAAARGGNALHSPRRNLRAVRTRGIEDPSQEESWTFHSHKDWKNPQRWTNMTGHQTPTSMSRASRLPSTTGTYGDQLNASSIDSWEELCRMFTAHFTTSRRHPKTVASLKAIVQGPEESLRSYIERFNKVSVEVEATDKMKLYLLEEGLREGTKFQEAVGIVEVQTLDAFFELAQRYIKWEDKQKASEVRRPRNFEVGPEESLRSYIERFNKVSVEVEATDKMKLYLLEEGLREGTKFQEAVGIVEVQTLDAFFELAQRYIKWEDKQKASEVRRPRNFEVGGPSSQREERRGDEKKREGGKVREAKPPKSQFTYHTPLNAPRDRILSEISSADFKSAGIRFPKQLHAKPNVDKKKFCRFHKSYGHVTNDCVHLNDAIEILIQKGYARQYVDGQQRTVNNAPRQNQLAVYPASPEQHVEEENRVIGGVALAISRLEDFLPLPINEEREALNYLAAHLDGSWENFPGALVISGGGFNPVTIGSIKRKFDELEKASPVGEIKITEVKESSVPLAFYREEVPGGSPNFQIPLLVRAKMANFDVRRILVNQGSSCDIMYSGLFKVLQLTEENLVPYVGSDLLGFNGSTTKPWGYVDLIVTFGENKAMKSVKVKFLVVDCPSLYNCIIGRPTLAELFAVSSTIHLKLKYYTKDGQVATFNGDIEAARRCFEAASKNLNSVITPKKKKEETKLPGVNSISIEDGVELDARTSKKERKQEKKAIKDDLLIKENYRPIPDGEFELVPLGEDPTKGVKIGADLPDLVKRQLKACLSENVELFVWSAAEMRGIDPEVPCHQLTIDPRASAVVQRRRKQSPEKAEAARKGVKDLLEANFIAESQYTTWLSNVVLVKKSNGKWRMCVDYTDLNRACPKDVYPLPNMDKLVDNSSGFKLLSFMDAYSGYNQIKMAEIDKKKTAFMTETGNYYYNVMSFGLKNAGATYQRMMNKVFHNEIGDMLDVYMDDMIVKSEEEIDHTLHLKRVFDQARKFNMRFNPEKCTFGVKAGKFLGFYLTERGIEANPDKCRAFFDYPTPKSKKSIQTLNGMLTSMARFVAKSAQHALPLFKLLRKETTFELTEECEGALQHLKRALSKPPVLTRPVEGEKLYLYLAVASEAISAVLIRETKQGQKPVYFVSRALQGPELRYLQIEKIALAVIMAAWKLRYYFLAHSIVVRTDKPVKQLLARPNMVGRMLKWSLELAELDISFKTRKTLKAQVLADFIAEMTTSMTSEKNKWTIFVDGSSNSQGSGAGIILENGDGVLIEVSLGLSFPTTNNQAEYEAFLAGLRLAEDMGAEEIKIFTDSQLVASQVSGEYQTKNERLLEYLNLIKTKLAKFKETEVKHVPREHNARADVLSKLASTRRKKADNQSLIQETLTRPNIEKAVEVMHICAIDDQSWMTPVYNFLKSNTLPADATEATKIRKRACSYVLLDDKLYRRGFSIPLLKCVEETRVEFILQEIHKGINGQHIGGRSLARKALRAGYYWPTMQNDAKDHVIKSARKVKYLIVAVDYFTKWIEAEPLAKIGASHILRFFKRNVLARFGIPQVVVTDNGTQFTNKKFQEFLDAIGTTQHFTSVEHPQTNGQAEAVNRVILRGLRRRMGASKGNWTEELHNVLWSYRTTPHFTTGETPFRLTYGTEAVIPVEMGEPSSRIEYPHEEDINDELLREELDLVEELRTGASLREATLKQKIAARHDKRVIKREFEVGSLVLRRNQKDSREGKLAANWEGPYRVRAKTENGAYHLEDLYGKEIPRTWNAEKLKQYYS</sequence>
<dbReference type="InterPro" id="IPR043502">
    <property type="entry name" value="DNA/RNA_pol_sf"/>
</dbReference>
<feature type="region of interest" description="Disordered" evidence="1">
    <location>
        <begin position="104"/>
        <end position="214"/>
    </location>
</feature>
<evidence type="ECO:0000259" key="4">
    <source>
        <dbReference type="PROSITE" id="PS50994"/>
    </source>
</evidence>
<dbReference type="InterPro" id="IPR000477">
    <property type="entry name" value="RT_dom"/>
</dbReference>
<feature type="compositionally biased region" description="Basic and acidic residues" evidence="1">
    <location>
        <begin position="483"/>
        <end position="504"/>
    </location>
</feature>
<feature type="region of interest" description="Disordered" evidence="1">
    <location>
        <begin position="469"/>
        <end position="514"/>
    </location>
</feature>
<feature type="compositionally biased region" description="Polar residues" evidence="1">
    <location>
        <begin position="13"/>
        <end position="23"/>
    </location>
</feature>
<dbReference type="Gene3D" id="3.30.420.10">
    <property type="entry name" value="Ribonuclease H-like superfamily/Ribonuclease H"/>
    <property type="match status" value="2"/>
</dbReference>
<dbReference type="CDD" id="cd09279">
    <property type="entry name" value="RNase_HI_like"/>
    <property type="match status" value="1"/>
</dbReference>
<dbReference type="SUPFAM" id="SSF56672">
    <property type="entry name" value="DNA/RNA polymerases"/>
    <property type="match status" value="1"/>
</dbReference>
<feature type="compositionally biased region" description="Low complexity" evidence="1">
    <location>
        <begin position="172"/>
        <end position="183"/>
    </location>
</feature>
<dbReference type="Pfam" id="PF17919">
    <property type="entry name" value="RT_RNaseH_2"/>
    <property type="match status" value="1"/>
</dbReference>
<feature type="region of interest" description="Disordered" evidence="1">
    <location>
        <begin position="1"/>
        <end position="64"/>
    </location>
</feature>
<organism evidence="5 6">
    <name type="scientific">Trifolium subterraneum</name>
    <name type="common">Subterranean clover</name>
    <dbReference type="NCBI Taxonomy" id="3900"/>
    <lineage>
        <taxon>Eukaryota</taxon>
        <taxon>Viridiplantae</taxon>
        <taxon>Streptophyta</taxon>
        <taxon>Embryophyta</taxon>
        <taxon>Tracheophyta</taxon>
        <taxon>Spermatophyta</taxon>
        <taxon>Magnoliopsida</taxon>
        <taxon>eudicotyledons</taxon>
        <taxon>Gunneridae</taxon>
        <taxon>Pentapetalae</taxon>
        <taxon>rosids</taxon>
        <taxon>fabids</taxon>
        <taxon>Fabales</taxon>
        <taxon>Fabaceae</taxon>
        <taxon>Papilionoideae</taxon>
        <taxon>50 kb inversion clade</taxon>
        <taxon>NPAAA clade</taxon>
        <taxon>Hologalegina</taxon>
        <taxon>IRL clade</taxon>
        <taxon>Trifolieae</taxon>
        <taxon>Trifolium</taxon>
    </lineage>
</organism>
<gene>
    <name evidence="5" type="ORF">TSUD_30690</name>
</gene>
<dbReference type="InterPro" id="IPR001584">
    <property type="entry name" value="Integrase_cat-core"/>
</dbReference>
<feature type="compositionally biased region" description="Basic and acidic residues" evidence="1">
    <location>
        <begin position="104"/>
        <end position="114"/>
    </location>
</feature>
<dbReference type="InterPro" id="IPR043128">
    <property type="entry name" value="Rev_trsase/Diguanyl_cyclase"/>
</dbReference>
<evidence type="ECO:0000313" key="6">
    <source>
        <dbReference type="Proteomes" id="UP000242715"/>
    </source>
</evidence>
<dbReference type="Gene3D" id="3.30.70.270">
    <property type="match status" value="2"/>
</dbReference>
<dbReference type="Proteomes" id="UP000242715">
    <property type="component" value="Unassembled WGS sequence"/>
</dbReference>
<dbReference type="GO" id="GO:0004523">
    <property type="term" value="F:RNA-DNA hybrid ribonuclease activity"/>
    <property type="evidence" value="ECO:0007669"/>
    <property type="project" value="InterPro"/>
</dbReference>
<dbReference type="Gene3D" id="3.10.10.10">
    <property type="entry name" value="HIV Type 1 Reverse Transcriptase, subunit A, domain 1"/>
    <property type="match status" value="1"/>
</dbReference>
<feature type="domain" description="Reverse transcriptase" evidence="2">
    <location>
        <begin position="1021"/>
        <end position="1200"/>
    </location>
</feature>
<dbReference type="CDD" id="cd00303">
    <property type="entry name" value="retropepsin_like"/>
    <property type="match status" value="1"/>
</dbReference>
<dbReference type="PANTHER" id="PTHR48475">
    <property type="entry name" value="RIBONUCLEASE H"/>
    <property type="match status" value="1"/>
</dbReference>
<keyword evidence="6" id="KW-1185">Reference proteome</keyword>
<dbReference type="InterPro" id="IPR005162">
    <property type="entry name" value="Retrotrans_gag_dom"/>
</dbReference>
<dbReference type="InterPro" id="IPR041577">
    <property type="entry name" value="RT_RNaseH_2"/>
</dbReference>